<protein>
    <submittedName>
        <fullName evidence="2">Class I SAM-dependent methyltransferase</fullName>
    </submittedName>
</protein>
<dbReference type="PANTHER" id="PTHR43591">
    <property type="entry name" value="METHYLTRANSFERASE"/>
    <property type="match status" value="1"/>
</dbReference>
<proteinExistence type="predicted"/>
<keyword evidence="2" id="KW-0489">Methyltransferase</keyword>
<dbReference type="GO" id="GO:0008168">
    <property type="term" value="F:methyltransferase activity"/>
    <property type="evidence" value="ECO:0007669"/>
    <property type="project" value="UniProtKB-KW"/>
</dbReference>
<accession>A0AAV3T2Q0</accession>
<keyword evidence="2" id="KW-0808">Transferase</keyword>
<dbReference type="InterPro" id="IPR041698">
    <property type="entry name" value="Methyltransf_25"/>
</dbReference>
<dbReference type="InterPro" id="IPR029063">
    <property type="entry name" value="SAM-dependent_MTases_sf"/>
</dbReference>
<dbReference type="RefSeq" id="WP_227260481.1">
    <property type="nucleotide sequence ID" value="NZ_BAAADU010000002.1"/>
</dbReference>
<dbReference type="GO" id="GO:0032259">
    <property type="term" value="P:methylation"/>
    <property type="evidence" value="ECO:0007669"/>
    <property type="project" value="UniProtKB-KW"/>
</dbReference>
<dbReference type="Proteomes" id="UP001500194">
    <property type="component" value="Unassembled WGS sequence"/>
</dbReference>
<dbReference type="EMBL" id="BAAADU010000002">
    <property type="protein sequence ID" value="GAA0654302.1"/>
    <property type="molecule type" value="Genomic_DNA"/>
</dbReference>
<dbReference type="Gene3D" id="3.40.50.150">
    <property type="entry name" value="Vaccinia Virus protein VP39"/>
    <property type="match status" value="1"/>
</dbReference>
<dbReference type="SUPFAM" id="SSF53335">
    <property type="entry name" value="S-adenosyl-L-methionine-dependent methyltransferases"/>
    <property type="match status" value="1"/>
</dbReference>
<reference evidence="2 3" key="1">
    <citation type="journal article" date="2019" name="Int. J. Syst. Evol. Microbiol.">
        <title>The Global Catalogue of Microorganisms (GCM) 10K type strain sequencing project: providing services to taxonomists for standard genome sequencing and annotation.</title>
        <authorList>
            <consortium name="The Broad Institute Genomics Platform"/>
            <consortium name="The Broad Institute Genome Sequencing Center for Infectious Disease"/>
            <person name="Wu L."/>
            <person name="Ma J."/>
        </authorList>
    </citation>
    <scope>NUCLEOTIDE SEQUENCE [LARGE SCALE GENOMIC DNA]</scope>
    <source>
        <strain evidence="2 3">JCM 16327</strain>
    </source>
</reference>
<evidence type="ECO:0000259" key="1">
    <source>
        <dbReference type="Pfam" id="PF13649"/>
    </source>
</evidence>
<comment type="caution">
    <text evidence="2">The sequence shown here is derived from an EMBL/GenBank/DDBJ whole genome shotgun (WGS) entry which is preliminary data.</text>
</comment>
<sequence>MPEEDDLRRRVMDGYDGLADAYAAQRDAGADDPDLLARLLSDLPEGARVLDAGCGAGDLVLDSLPAGATGVGIDISREQVERAREHAAVARADMTRLPFPSSAFDAATAMYSVIHVPASDHGQFYAELARVLRPGGDAVVVTGHDAWTGANADWLDAGVEMAWSWPDLEDTRDLVRDAGLEIRAEEDVGDSLGGEFRHLRLRQS</sequence>
<gene>
    <name evidence="2" type="ORF">GCM10009019_17360</name>
</gene>
<keyword evidence="3" id="KW-1185">Reference proteome</keyword>
<feature type="domain" description="Methyltransferase" evidence="1">
    <location>
        <begin position="49"/>
        <end position="136"/>
    </location>
</feature>
<evidence type="ECO:0000313" key="3">
    <source>
        <dbReference type="Proteomes" id="UP001500194"/>
    </source>
</evidence>
<dbReference type="PANTHER" id="PTHR43591:SF24">
    <property type="entry name" value="2-METHOXY-6-POLYPRENYL-1,4-BENZOQUINOL METHYLASE, MITOCHONDRIAL"/>
    <property type="match status" value="1"/>
</dbReference>
<dbReference type="GeneID" id="68573586"/>
<dbReference type="AlphaFoldDB" id="A0AAV3T2Q0"/>
<name>A0AAV3T2Q0_9EURY</name>
<dbReference type="CDD" id="cd02440">
    <property type="entry name" value="AdoMet_MTases"/>
    <property type="match status" value="1"/>
</dbReference>
<evidence type="ECO:0000313" key="2">
    <source>
        <dbReference type="EMBL" id="GAA0654302.1"/>
    </source>
</evidence>
<organism evidence="2 3">
    <name type="scientific">Salarchaeum japonicum</name>
    <dbReference type="NCBI Taxonomy" id="555573"/>
    <lineage>
        <taxon>Archaea</taxon>
        <taxon>Methanobacteriati</taxon>
        <taxon>Methanobacteriota</taxon>
        <taxon>Stenosarchaea group</taxon>
        <taxon>Halobacteria</taxon>
        <taxon>Halobacteriales</taxon>
        <taxon>Halobacteriaceae</taxon>
    </lineage>
</organism>
<dbReference type="Pfam" id="PF13649">
    <property type="entry name" value="Methyltransf_25"/>
    <property type="match status" value="1"/>
</dbReference>